<proteinExistence type="inferred from homology"/>
<evidence type="ECO:0000259" key="2">
    <source>
        <dbReference type="Pfam" id="PF00582"/>
    </source>
</evidence>
<reference evidence="4" key="1">
    <citation type="submission" date="2017-01" db="EMBL/GenBank/DDBJ databases">
        <authorList>
            <person name="Varghese N."/>
            <person name="Submissions S."/>
        </authorList>
    </citation>
    <scope>NUCLEOTIDE SEQUENCE [LARGE SCALE GENOMIC DNA]</scope>
    <source>
        <strain evidence="4">CGMCC 1.7737</strain>
    </source>
</reference>
<accession>A0A1N7EIT0</accession>
<dbReference type="Pfam" id="PF00582">
    <property type="entry name" value="Usp"/>
    <property type="match status" value="1"/>
</dbReference>
<dbReference type="OrthoDB" id="105697at2157"/>
<evidence type="ECO:0000313" key="4">
    <source>
        <dbReference type="Proteomes" id="UP000186914"/>
    </source>
</evidence>
<dbReference type="AlphaFoldDB" id="A0A1N7EIT0"/>
<dbReference type="InterPro" id="IPR006015">
    <property type="entry name" value="Universal_stress_UspA"/>
</dbReference>
<organism evidence="3 4">
    <name type="scientific">Haladaptatus litoreus</name>
    <dbReference type="NCBI Taxonomy" id="553468"/>
    <lineage>
        <taxon>Archaea</taxon>
        <taxon>Methanobacteriati</taxon>
        <taxon>Methanobacteriota</taxon>
        <taxon>Stenosarchaea group</taxon>
        <taxon>Halobacteria</taxon>
        <taxon>Halobacteriales</taxon>
        <taxon>Haladaptataceae</taxon>
        <taxon>Haladaptatus</taxon>
    </lineage>
</organism>
<gene>
    <name evidence="3" type="ORF">SAMN05421858_4291</name>
</gene>
<dbReference type="InterPro" id="IPR006016">
    <property type="entry name" value="UspA"/>
</dbReference>
<evidence type="ECO:0000313" key="3">
    <source>
        <dbReference type="EMBL" id="SIR87996.1"/>
    </source>
</evidence>
<dbReference type="Gene3D" id="3.40.50.620">
    <property type="entry name" value="HUPs"/>
    <property type="match status" value="1"/>
</dbReference>
<dbReference type="PRINTS" id="PR01438">
    <property type="entry name" value="UNVRSLSTRESS"/>
</dbReference>
<dbReference type="InterPro" id="IPR014729">
    <property type="entry name" value="Rossmann-like_a/b/a_fold"/>
</dbReference>
<comment type="similarity">
    <text evidence="1">Belongs to the universal stress protein A family.</text>
</comment>
<dbReference type="Proteomes" id="UP000186914">
    <property type="component" value="Unassembled WGS sequence"/>
</dbReference>
<dbReference type="SUPFAM" id="SSF52402">
    <property type="entry name" value="Adenine nucleotide alpha hydrolases-like"/>
    <property type="match status" value="1"/>
</dbReference>
<name>A0A1N7EIT0_9EURY</name>
<dbReference type="RefSeq" id="WP_076432460.1">
    <property type="nucleotide sequence ID" value="NZ_FTNO01000006.1"/>
</dbReference>
<sequence length="147" mass="16035">MDETGGVSYKHVLVPTDGSKAAKRATEQAVELVKESNGTVHALYVMDMGDASFVAIPSDIKETRQRLEKKGRAFVNEIEEQAEESGVNCVAVVKSGIPENEIVEYVHENDVDLVVMGRRGRSDPDKPLIGSTTKRVLGQTDIPVRVV</sequence>
<dbReference type="CDD" id="cd00293">
    <property type="entry name" value="USP-like"/>
    <property type="match status" value="1"/>
</dbReference>
<dbReference type="PANTHER" id="PTHR46268:SF6">
    <property type="entry name" value="UNIVERSAL STRESS PROTEIN UP12"/>
    <property type="match status" value="1"/>
</dbReference>
<dbReference type="EMBL" id="FTNO01000006">
    <property type="protein sequence ID" value="SIR87996.1"/>
    <property type="molecule type" value="Genomic_DNA"/>
</dbReference>
<dbReference type="PANTHER" id="PTHR46268">
    <property type="entry name" value="STRESS RESPONSE PROTEIN NHAX"/>
    <property type="match status" value="1"/>
</dbReference>
<evidence type="ECO:0000256" key="1">
    <source>
        <dbReference type="ARBA" id="ARBA00008791"/>
    </source>
</evidence>
<keyword evidence="4" id="KW-1185">Reference proteome</keyword>
<feature type="domain" description="UspA" evidence="2">
    <location>
        <begin position="9"/>
        <end position="147"/>
    </location>
</feature>
<protein>
    <submittedName>
        <fullName evidence="3">Nucleotide-binding universal stress protein, UspA family</fullName>
    </submittedName>
</protein>